<dbReference type="EMBL" id="JAKUCV010002507">
    <property type="protein sequence ID" value="KAJ4842360.1"/>
    <property type="molecule type" value="Genomic_DNA"/>
</dbReference>
<gene>
    <name evidence="2" type="ORF">Tsubulata_042398</name>
</gene>
<evidence type="ECO:0000256" key="1">
    <source>
        <dbReference type="SAM" id="MobiDB-lite"/>
    </source>
</evidence>
<comment type="caution">
    <text evidence="2">The sequence shown here is derived from an EMBL/GenBank/DDBJ whole genome shotgun (WGS) entry which is preliminary data.</text>
</comment>
<feature type="region of interest" description="Disordered" evidence="1">
    <location>
        <begin position="1"/>
        <end position="20"/>
    </location>
</feature>
<dbReference type="Proteomes" id="UP001141552">
    <property type="component" value="Unassembled WGS sequence"/>
</dbReference>
<name>A0A9Q0G4Q4_9ROSI</name>
<accession>A0A9Q0G4Q4</accession>
<keyword evidence="3" id="KW-1185">Reference proteome</keyword>
<reference evidence="2" key="2">
    <citation type="journal article" date="2023" name="Plants (Basel)">
        <title>Annotation of the Turnera subulata (Passifloraceae) Draft Genome Reveals the S-Locus Evolved after the Divergence of Turneroideae from Passifloroideae in a Stepwise Manner.</title>
        <authorList>
            <person name="Henning P.M."/>
            <person name="Roalson E.H."/>
            <person name="Mir W."/>
            <person name="McCubbin A.G."/>
            <person name="Shore J.S."/>
        </authorList>
    </citation>
    <scope>NUCLEOTIDE SEQUENCE</scope>
    <source>
        <strain evidence="2">F60SS</strain>
    </source>
</reference>
<proteinExistence type="predicted"/>
<evidence type="ECO:0000313" key="2">
    <source>
        <dbReference type="EMBL" id="KAJ4842360.1"/>
    </source>
</evidence>
<organism evidence="2 3">
    <name type="scientific">Turnera subulata</name>
    <dbReference type="NCBI Taxonomy" id="218843"/>
    <lineage>
        <taxon>Eukaryota</taxon>
        <taxon>Viridiplantae</taxon>
        <taxon>Streptophyta</taxon>
        <taxon>Embryophyta</taxon>
        <taxon>Tracheophyta</taxon>
        <taxon>Spermatophyta</taxon>
        <taxon>Magnoliopsida</taxon>
        <taxon>eudicotyledons</taxon>
        <taxon>Gunneridae</taxon>
        <taxon>Pentapetalae</taxon>
        <taxon>rosids</taxon>
        <taxon>fabids</taxon>
        <taxon>Malpighiales</taxon>
        <taxon>Passifloraceae</taxon>
        <taxon>Turnera</taxon>
    </lineage>
</organism>
<feature type="compositionally biased region" description="Basic and acidic residues" evidence="1">
    <location>
        <begin position="107"/>
        <end position="116"/>
    </location>
</feature>
<feature type="compositionally biased region" description="Basic and acidic residues" evidence="1">
    <location>
        <begin position="77"/>
        <end position="95"/>
    </location>
</feature>
<protein>
    <submittedName>
        <fullName evidence="2">Uncharacterized protein</fullName>
    </submittedName>
</protein>
<sequence length="116" mass="13425">MRKSQGFDVEHLEPPPQPVPLVRPMIKTCCCLRLSRPTSGLYSKHTEFFMSLKTLDRSSLLMETNLAKVLSSTTMDWEPRPGKDRVKTFKRKTEHDDNDDDDDDPFAYEKLHVSGR</sequence>
<feature type="compositionally biased region" description="Acidic residues" evidence="1">
    <location>
        <begin position="96"/>
        <end position="106"/>
    </location>
</feature>
<feature type="region of interest" description="Disordered" evidence="1">
    <location>
        <begin position="73"/>
        <end position="116"/>
    </location>
</feature>
<reference evidence="2" key="1">
    <citation type="submission" date="2022-02" db="EMBL/GenBank/DDBJ databases">
        <authorList>
            <person name="Henning P.M."/>
            <person name="McCubbin A.G."/>
            <person name="Shore J.S."/>
        </authorList>
    </citation>
    <scope>NUCLEOTIDE SEQUENCE</scope>
    <source>
        <strain evidence="2">F60SS</strain>
        <tissue evidence="2">Leaves</tissue>
    </source>
</reference>
<dbReference type="AlphaFoldDB" id="A0A9Q0G4Q4"/>
<evidence type="ECO:0000313" key="3">
    <source>
        <dbReference type="Proteomes" id="UP001141552"/>
    </source>
</evidence>
<feature type="non-terminal residue" evidence="2">
    <location>
        <position position="116"/>
    </location>
</feature>